<protein>
    <recommendedName>
        <fullName evidence="1">RNA polymerase sigma-70 region 4 domain-containing protein</fullName>
    </recommendedName>
</protein>
<sequence length="1076" mass="126248">MNNDKLLIDRVNEILNINNNNIEENIKSIQDIIDNSLSNIKIDEEYKEVVRELIRGNFNGGLVCSDEIRILAKKHNEEKYTYLIVEKQIEVKGLFRKLISLFKNSKPTSIDTSAYDKNEIELSDKFNKFNIHINSYVKSVKKLEAILAESQYKQVKEKVLNSEDIIEDLHKIIDLINEYNEFKVEQESLVNIVENEEEVVDDVITNSKELIGEELEEIEQVIIKEEISEKPVQLEEVLCNKSDEESRENLNSTKALLIADVFNDNIFKIFLNFCEEYEYITIEDLRGFDFNRVDKLRGFGAGKKQKLIEKYEEVIGGKYITDNDESALVQCSEKVEIITGIQECYINLDISILECFNKINGKLIEQIRTIEISTIDELVKIINDGKFNIPKLGATKIKYVIEALEKLKMEPNNLFSYLITMVKENPDYDILIGRAVNNNTLQQIGESYGITRERVRQKEKKIVNTVEAISDIFISIQNYSDFALLNIKQLLGLRDIDQYEKVWLEYVLRNAESTKYQYFEEVNKFLVNGNTLELRKSINMMVEGLPDIVNIDSELKYELYEYDSLNIFNIEELVNIILPLGYKRVNNYLFRGNVSKEKIYSFIVKEFFKEGISFNNEDDIGKISSMAKEKFDLQEDSIRNIKAKIERSCVLCDRGSYIHPDWVEVDERLLDDIKEFIDNSNLETIYINQIFSQFENELKQIGINNRYYLHGILKLYFNDKYNFTKDTIYRGNVKHDRNYIFDKYIKDKGRVVTKEEMERDLKGWTYIMFAMAGDECKNVLKWDNGSMIHASLINLSLEDLNEIDLEIQRIFESEIDSIIDTELFEKLRGKFIDVFTENNIDCGFKLFSLVECMLSRKYYFRRPYILKNKPKDGISAVKLMKRLFKNNNKVTLNELKDFCNDIKMNDSTRMQSINKLLNETIEIEKETYILLENFEIDESDIDGIKNVIINLVKDKGYLALNGILDYSKFPDIKYEWNSLILKNICKHYIPEIKELKRQFNDKRYPVPIIVEEKSEMNELLDLIIYILKTELKGQDTISISELTDYLKNSNIIYDKMPFEVYNCDELLIEDNNIALI</sequence>
<evidence type="ECO:0000313" key="3">
    <source>
        <dbReference type="Proteomes" id="UP000596929"/>
    </source>
</evidence>
<feature type="domain" description="RNA polymerase sigma-70 region 4" evidence="1">
    <location>
        <begin position="430"/>
        <end position="463"/>
    </location>
</feature>
<gene>
    <name evidence="2" type="ORF">H8S20_11290</name>
</gene>
<keyword evidence="3" id="KW-1185">Reference proteome</keyword>
<organism evidence="2 3">
    <name type="scientific">Clostridium hominis</name>
    <dbReference type="NCBI Taxonomy" id="2763036"/>
    <lineage>
        <taxon>Bacteria</taxon>
        <taxon>Bacillati</taxon>
        <taxon>Bacillota</taxon>
        <taxon>Clostridia</taxon>
        <taxon>Eubacteriales</taxon>
        <taxon>Clostridiaceae</taxon>
        <taxon>Clostridium</taxon>
    </lineage>
</organism>
<dbReference type="Pfam" id="PF04545">
    <property type="entry name" value="Sigma70_r4"/>
    <property type="match status" value="1"/>
</dbReference>
<accession>A0ABR7DDI3</accession>
<dbReference type="InterPro" id="IPR007630">
    <property type="entry name" value="RNA_pol_sigma70_r4"/>
</dbReference>
<dbReference type="Proteomes" id="UP000596929">
    <property type="component" value="Unassembled WGS sequence"/>
</dbReference>
<dbReference type="EMBL" id="JACOOO010000024">
    <property type="protein sequence ID" value="MBC5629474.1"/>
    <property type="molecule type" value="Genomic_DNA"/>
</dbReference>
<evidence type="ECO:0000259" key="1">
    <source>
        <dbReference type="Pfam" id="PF04545"/>
    </source>
</evidence>
<dbReference type="InterPro" id="IPR036388">
    <property type="entry name" value="WH-like_DNA-bd_sf"/>
</dbReference>
<name>A0ABR7DDI3_9CLOT</name>
<proteinExistence type="predicted"/>
<evidence type="ECO:0000313" key="2">
    <source>
        <dbReference type="EMBL" id="MBC5629474.1"/>
    </source>
</evidence>
<dbReference type="Gene3D" id="1.10.10.10">
    <property type="entry name" value="Winged helix-like DNA-binding domain superfamily/Winged helix DNA-binding domain"/>
    <property type="match status" value="1"/>
</dbReference>
<dbReference type="InterPro" id="IPR013324">
    <property type="entry name" value="RNA_pol_sigma_r3/r4-like"/>
</dbReference>
<dbReference type="RefSeq" id="WP_186860172.1">
    <property type="nucleotide sequence ID" value="NZ_JACOOO010000024.1"/>
</dbReference>
<comment type="caution">
    <text evidence="2">The sequence shown here is derived from an EMBL/GenBank/DDBJ whole genome shotgun (WGS) entry which is preliminary data.</text>
</comment>
<dbReference type="SUPFAM" id="SSF88659">
    <property type="entry name" value="Sigma3 and sigma4 domains of RNA polymerase sigma factors"/>
    <property type="match status" value="1"/>
</dbReference>
<reference evidence="2 3" key="1">
    <citation type="submission" date="2020-08" db="EMBL/GenBank/DDBJ databases">
        <title>Genome public.</title>
        <authorList>
            <person name="Liu C."/>
            <person name="Sun Q."/>
        </authorList>
    </citation>
    <scope>NUCLEOTIDE SEQUENCE [LARGE SCALE GENOMIC DNA]</scope>
    <source>
        <strain evidence="2 3">NSJ-6</strain>
    </source>
</reference>